<comment type="caution">
    <text evidence="2">The sequence shown here is derived from an EMBL/GenBank/DDBJ whole genome shotgun (WGS) entry which is preliminary data.</text>
</comment>
<dbReference type="AlphaFoldDB" id="A0A9D1RW07"/>
<keyword evidence="1" id="KW-0732">Signal</keyword>
<evidence type="ECO:0000313" key="2">
    <source>
        <dbReference type="EMBL" id="HIW94298.1"/>
    </source>
</evidence>
<dbReference type="Proteomes" id="UP000824192">
    <property type="component" value="Unassembled WGS sequence"/>
</dbReference>
<reference evidence="2" key="2">
    <citation type="submission" date="2021-04" db="EMBL/GenBank/DDBJ databases">
        <authorList>
            <person name="Gilroy R."/>
        </authorList>
    </citation>
    <scope>NUCLEOTIDE SEQUENCE</scope>
    <source>
        <strain evidence="2">ChiGjej6B6-1540</strain>
    </source>
</reference>
<evidence type="ECO:0000313" key="3">
    <source>
        <dbReference type="Proteomes" id="UP000824192"/>
    </source>
</evidence>
<dbReference type="PROSITE" id="PS51257">
    <property type="entry name" value="PROKAR_LIPOPROTEIN"/>
    <property type="match status" value="1"/>
</dbReference>
<feature type="chain" id="PRO_5038351439" evidence="1">
    <location>
        <begin position="23"/>
        <end position="284"/>
    </location>
</feature>
<proteinExistence type="predicted"/>
<sequence>MKYPLLPLCVMLSLLTGCSASARPLSTQLPTLEPDASPSSSPASTEYISPSASWWTHLDLNDLPSQKVDVTDQLPQEELFLLDELPEDDVSLYGYLSAGDTPSGILLRHGATYTHFDQVFLSENNPIAPQLWWMDPDGDGDQELAVYYVTDNNSSVFRSEFHLYEVSEEGWSDHALLPDTCQAVLLDALSCRWTDDGVTIQVGKRSLAFCTDELSPSVAQNAPLTCGDRIFYRYDRGTFTGVYTIGFSSSDGEPVHVASLLADIAYDGSNITLTNLRLEGYYGV</sequence>
<dbReference type="EMBL" id="DXGA01000153">
    <property type="protein sequence ID" value="HIW94298.1"/>
    <property type="molecule type" value="Genomic_DNA"/>
</dbReference>
<organism evidence="2 3">
    <name type="scientific">Candidatus Flavonifractor merdipullorum</name>
    <dbReference type="NCBI Taxonomy" id="2838590"/>
    <lineage>
        <taxon>Bacteria</taxon>
        <taxon>Bacillati</taxon>
        <taxon>Bacillota</taxon>
        <taxon>Clostridia</taxon>
        <taxon>Eubacteriales</taxon>
        <taxon>Oscillospiraceae</taxon>
        <taxon>Flavonifractor</taxon>
    </lineage>
</organism>
<gene>
    <name evidence="2" type="ORF">H9868_07140</name>
</gene>
<reference evidence="2" key="1">
    <citation type="journal article" date="2021" name="PeerJ">
        <title>Extensive microbial diversity within the chicken gut microbiome revealed by metagenomics and culture.</title>
        <authorList>
            <person name="Gilroy R."/>
            <person name="Ravi A."/>
            <person name="Getino M."/>
            <person name="Pursley I."/>
            <person name="Horton D.L."/>
            <person name="Alikhan N.F."/>
            <person name="Baker D."/>
            <person name="Gharbi K."/>
            <person name="Hall N."/>
            <person name="Watson M."/>
            <person name="Adriaenssens E.M."/>
            <person name="Foster-Nyarko E."/>
            <person name="Jarju S."/>
            <person name="Secka A."/>
            <person name="Antonio M."/>
            <person name="Oren A."/>
            <person name="Chaudhuri R.R."/>
            <person name="La Ragione R."/>
            <person name="Hildebrand F."/>
            <person name="Pallen M.J."/>
        </authorList>
    </citation>
    <scope>NUCLEOTIDE SEQUENCE</scope>
    <source>
        <strain evidence="2">ChiGjej6B6-1540</strain>
    </source>
</reference>
<protein>
    <submittedName>
        <fullName evidence="2">Uncharacterized protein</fullName>
    </submittedName>
</protein>
<name>A0A9D1RW07_9FIRM</name>
<evidence type="ECO:0000256" key="1">
    <source>
        <dbReference type="SAM" id="SignalP"/>
    </source>
</evidence>
<feature type="signal peptide" evidence="1">
    <location>
        <begin position="1"/>
        <end position="22"/>
    </location>
</feature>
<accession>A0A9D1RW07</accession>